<proteinExistence type="predicted"/>
<evidence type="ECO:0000313" key="2">
    <source>
        <dbReference type="EMBL" id="GMK54853.1"/>
    </source>
</evidence>
<name>A0AAD3TPY8_9TREE</name>
<feature type="compositionally biased region" description="Low complexity" evidence="1">
    <location>
        <begin position="10"/>
        <end position="21"/>
    </location>
</feature>
<sequence length="528" mass="58683">MPPRGRGRATRSSARASHSASLTRESLQLRESDLSSAPLPASQHIYLAHSGDPTDAERGAAYRTGVEAVSDANYALHQPLLAVRSWSRLWDPSSSHLARHDRAASSSDGVEWRTARLSYPCSCNLPTWSHAYAPPFPPPTTSDLHTLPQHPEPEQVPSFGDDTPEWADFGLEGDLDAAIDDLADFVYEWSTALPWRRDKGKGRAQCPSSPPFVAQHSAPSAFDHFLPESSLFSSTDFRPSGGLPPAQQQSRRGSQPPRLLPVLHRVPPSSALSSPTAGESSLHEDYVEDARMRRAWWRDTMAYGCGAFWNTITRPVYPALSIRAKHRVRRDDAYRVPRNLARLSHPLHPDVYHYCKHAGTRVYWLIPIHGPVVVPGLEDPATNSSARPWASRAQFGAELGDASQSKPIVIRWTPALLDTFIRERFEPAWRDAAQYGALHLAFSGPKPDPYLALQPPPPLDAHTHVPEGARERVPVRVEAGDHMRIYCDAAVALSLRTWLHWWEADGQRPFDRARFALIGPRSEVLVVA</sequence>
<dbReference type="AlphaFoldDB" id="A0AAD3TPY8"/>
<evidence type="ECO:0000313" key="3">
    <source>
        <dbReference type="Proteomes" id="UP001222932"/>
    </source>
</evidence>
<organism evidence="2 3">
    <name type="scientific">Cutaneotrichosporon spelunceum</name>
    <dbReference type="NCBI Taxonomy" id="1672016"/>
    <lineage>
        <taxon>Eukaryota</taxon>
        <taxon>Fungi</taxon>
        <taxon>Dikarya</taxon>
        <taxon>Basidiomycota</taxon>
        <taxon>Agaricomycotina</taxon>
        <taxon>Tremellomycetes</taxon>
        <taxon>Trichosporonales</taxon>
        <taxon>Trichosporonaceae</taxon>
        <taxon>Cutaneotrichosporon</taxon>
    </lineage>
</organism>
<feature type="compositionally biased region" description="Low complexity" evidence="1">
    <location>
        <begin position="244"/>
        <end position="268"/>
    </location>
</feature>
<keyword evidence="3" id="KW-1185">Reference proteome</keyword>
<gene>
    <name evidence="2" type="ORF">CspeluHIS016_0114390</name>
</gene>
<evidence type="ECO:0000256" key="1">
    <source>
        <dbReference type="SAM" id="MobiDB-lite"/>
    </source>
</evidence>
<feature type="compositionally biased region" description="Polar residues" evidence="1">
    <location>
        <begin position="270"/>
        <end position="279"/>
    </location>
</feature>
<protein>
    <submittedName>
        <fullName evidence="2">Uncharacterized protein</fullName>
    </submittedName>
</protein>
<feature type="region of interest" description="Disordered" evidence="1">
    <location>
        <begin position="1"/>
        <end position="36"/>
    </location>
</feature>
<accession>A0AAD3TPY8</accession>
<dbReference type="EMBL" id="BTCM01000001">
    <property type="protein sequence ID" value="GMK54853.1"/>
    <property type="molecule type" value="Genomic_DNA"/>
</dbReference>
<comment type="caution">
    <text evidence="2">The sequence shown here is derived from an EMBL/GenBank/DDBJ whole genome shotgun (WGS) entry which is preliminary data.</text>
</comment>
<dbReference type="Proteomes" id="UP001222932">
    <property type="component" value="Unassembled WGS sequence"/>
</dbReference>
<feature type="region of interest" description="Disordered" evidence="1">
    <location>
        <begin position="236"/>
        <end position="282"/>
    </location>
</feature>
<reference evidence="2" key="1">
    <citation type="journal article" date="2023" name="BMC Genomics">
        <title>Chromosome-level genome assemblies of Cutaneotrichosporon spp. (Trichosporonales, Basidiomycota) reveal imbalanced evolution between nucleotide sequences and chromosome synteny.</title>
        <authorList>
            <person name="Kobayashi Y."/>
            <person name="Kayamori A."/>
            <person name="Aoki K."/>
            <person name="Shiwa Y."/>
            <person name="Matsutani M."/>
            <person name="Fujita N."/>
            <person name="Sugita T."/>
            <person name="Iwasaki W."/>
            <person name="Tanaka N."/>
            <person name="Takashima M."/>
        </authorList>
    </citation>
    <scope>NUCLEOTIDE SEQUENCE</scope>
    <source>
        <strain evidence="2">HIS016</strain>
    </source>
</reference>
<reference evidence="2" key="2">
    <citation type="submission" date="2023-06" db="EMBL/GenBank/DDBJ databases">
        <authorList>
            <person name="Kobayashi Y."/>
            <person name="Kayamori A."/>
            <person name="Aoki K."/>
            <person name="Shiwa Y."/>
            <person name="Fujita N."/>
            <person name="Sugita T."/>
            <person name="Iwasaki W."/>
            <person name="Tanaka N."/>
            <person name="Takashima M."/>
        </authorList>
    </citation>
    <scope>NUCLEOTIDE SEQUENCE</scope>
    <source>
        <strain evidence="2">HIS016</strain>
    </source>
</reference>